<sequence>MPNLSSERPTALAQTSTGPVPRVVASPAACALIDALRQRHGDFLIVQSHGCCDGSTPMGLLPAELTLGAHDVQLGTVQGVPFWVSRSQWQYLEGGQVVLDARPGSLGTFSLEDALLQHFTSTQRLWTEAEWAWLQAHPLPDVA</sequence>
<dbReference type="AlphaFoldDB" id="A0A7C9PEU4"/>
<protein>
    <submittedName>
        <fullName evidence="1">DUF779 domain-containing protein</fullName>
    </submittedName>
</protein>
<comment type="caution">
    <text evidence="1">The sequence shown here is derived from an EMBL/GenBank/DDBJ whole genome shotgun (WGS) entry which is preliminary data.</text>
</comment>
<evidence type="ECO:0000313" key="1">
    <source>
        <dbReference type="EMBL" id="NDY89888.1"/>
    </source>
</evidence>
<dbReference type="InterPro" id="IPR008497">
    <property type="entry name" value="DUF779"/>
</dbReference>
<dbReference type="EMBL" id="JAAGOH010000001">
    <property type="protein sequence ID" value="NDY89888.1"/>
    <property type="molecule type" value="Genomic_DNA"/>
</dbReference>
<proteinExistence type="predicted"/>
<reference evidence="1 2" key="1">
    <citation type="submission" date="2020-02" db="EMBL/GenBank/DDBJ databases">
        <title>Ideonella bacterium strain TBM-1.</title>
        <authorList>
            <person name="Chen W.-M."/>
        </authorList>
    </citation>
    <scope>NUCLEOTIDE SEQUENCE [LARGE SCALE GENOMIC DNA]</scope>
    <source>
        <strain evidence="1 2">TBM-1</strain>
    </source>
</reference>
<dbReference type="Pfam" id="PF05610">
    <property type="entry name" value="DUF779"/>
    <property type="match status" value="1"/>
</dbReference>
<accession>A0A7C9PEU4</accession>
<name>A0A7C9PEU4_9BURK</name>
<keyword evidence="2" id="KW-1185">Reference proteome</keyword>
<dbReference type="RefSeq" id="WP_163455733.1">
    <property type="nucleotide sequence ID" value="NZ_JAAGOH010000001.1"/>
</dbReference>
<dbReference type="Proteomes" id="UP000484255">
    <property type="component" value="Unassembled WGS sequence"/>
</dbReference>
<organism evidence="1 2">
    <name type="scientific">Ideonella livida</name>
    <dbReference type="NCBI Taxonomy" id="2707176"/>
    <lineage>
        <taxon>Bacteria</taxon>
        <taxon>Pseudomonadati</taxon>
        <taxon>Pseudomonadota</taxon>
        <taxon>Betaproteobacteria</taxon>
        <taxon>Burkholderiales</taxon>
        <taxon>Sphaerotilaceae</taxon>
        <taxon>Ideonella</taxon>
    </lineage>
</organism>
<gene>
    <name evidence="1" type="ORF">G3A44_01620</name>
</gene>
<evidence type="ECO:0000313" key="2">
    <source>
        <dbReference type="Proteomes" id="UP000484255"/>
    </source>
</evidence>